<name>A0A6J6Q913_9ZZZZ</name>
<reference evidence="2" key="1">
    <citation type="submission" date="2020-05" db="EMBL/GenBank/DDBJ databases">
        <authorList>
            <person name="Chiriac C."/>
            <person name="Salcher M."/>
            <person name="Ghai R."/>
            <person name="Kavagutti S V."/>
        </authorList>
    </citation>
    <scope>NUCLEOTIDE SEQUENCE</scope>
</reference>
<dbReference type="AlphaFoldDB" id="A0A6J6Q913"/>
<feature type="compositionally biased region" description="Polar residues" evidence="1">
    <location>
        <begin position="137"/>
        <end position="147"/>
    </location>
</feature>
<proteinExistence type="predicted"/>
<protein>
    <submittedName>
        <fullName evidence="2">Unannotated protein</fullName>
    </submittedName>
</protein>
<gene>
    <name evidence="2" type="ORF">UFOPK2602_00985</name>
</gene>
<feature type="compositionally biased region" description="Basic residues" evidence="1">
    <location>
        <begin position="216"/>
        <end position="230"/>
    </location>
</feature>
<evidence type="ECO:0000313" key="2">
    <source>
        <dbReference type="EMBL" id="CAB4708230.1"/>
    </source>
</evidence>
<evidence type="ECO:0000256" key="1">
    <source>
        <dbReference type="SAM" id="MobiDB-lite"/>
    </source>
</evidence>
<feature type="compositionally biased region" description="Polar residues" evidence="1">
    <location>
        <begin position="68"/>
        <end position="81"/>
    </location>
</feature>
<feature type="region of interest" description="Disordered" evidence="1">
    <location>
        <begin position="214"/>
        <end position="242"/>
    </location>
</feature>
<feature type="region of interest" description="Disordered" evidence="1">
    <location>
        <begin position="266"/>
        <end position="306"/>
    </location>
</feature>
<accession>A0A6J6Q913</accession>
<sequence>MVRRTRTPQGCAATRPVPDPARRVTLRSATPARVSRLSLPLRDRRGPARNVTAHHPPPHRVWPWASPRSGSSQRAGTNHTTPGHACPPAIARSRRPPRPWHLPTTATRTGSLRVSRRAGDGTSTPRRHASRCPPSPTSVMPATSGSGSPAILFAQAHPASRAYTPCRRGAARAKGWRPPRVHVAAVRRSGCRRVRTGGVRIPATTVRPRTCVDRRPVHRQRRPSPRRGRSGRTGCTATAPSPRGWVQGAPGCAAWRSQQCQVMPARNQRRAGRRAAPVQPACPGRRRGDRGAAPPSRQPDRREGWGGAPCGGVLRFGQRLHHTAPHRFQVYWLREKCRKLPEARARIE</sequence>
<organism evidence="2">
    <name type="scientific">freshwater metagenome</name>
    <dbReference type="NCBI Taxonomy" id="449393"/>
    <lineage>
        <taxon>unclassified sequences</taxon>
        <taxon>metagenomes</taxon>
        <taxon>ecological metagenomes</taxon>
    </lineage>
</organism>
<feature type="region of interest" description="Disordered" evidence="1">
    <location>
        <begin position="42"/>
        <end position="149"/>
    </location>
</feature>
<dbReference type="EMBL" id="CAEZXX010000057">
    <property type="protein sequence ID" value="CAB4708230.1"/>
    <property type="molecule type" value="Genomic_DNA"/>
</dbReference>